<sequence>MENDRSKEQTRGLSFQACKDVHNFYHDGGNGVNAYGGSNHVHGDFISRVRDDYENFTARRHVEVANFSSYAKSFKPTSYDDYRGYERVNARYDYYEHIPYDSSYISHVSITGDTCSISFGGGLFLVIPYVSKCLSYHASLEAPLLNSGSILDPSCHDYRLMTNASIDSIVVGLRLEWKLMVDVDQAPASLYQIHKLLCPSRVSSQSHKNLGTKVYLLDNLDRNNIFVVNDSSHDDLHIVSDAIEPREIDHFIQCANHHTIGFLENNCYGFDDSLISLLGDPYVNFQGELVEDFEYLLPSRDTYVKSFVDHTLVDKRLLLVNGLFEISSC</sequence>
<dbReference type="EMBL" id="CM044705">
    <property type="protein sequence ID" value="KAI5664061.1"/>
    <property type="molecule type" value="Genomic_DNA"/>
</dbReference>
<keyword evidence="2" id="KW-1185">Reference proteome</keyword>
<gene>
    <name evidence="1" type="ORF">M9H77_23384</name>
</gene>
<evidence type="ECO:0000313" key="2">
    <source>
        <dbReference type="Proteomes" id="UP001060085"/>
    </source>
</evidence>
<organism evidence="1 2">
    <name type="scientific">Catharanthus roseus</name>
    <name type="common">Madagascar periwinkle</name>
    <name type="synonym">Vinca rosea</name>
    <dbReference type="NCBI Taxonomy" id="4058"/>
    <lineage>
        <taxon>Eukaryota</taxon>
        <taxon>Viridiplantae</taxon>
        <taxon>Streptophyta</taxon>
        <taxon>Embryophyta</taxon>
        <taxon>Tracheophyta</taxon>
        <taxon>Spermatophyta</taxon>
        <taxon>Magnoliopsida</taxon>
        <taxon>eudicotyledons</taxon>
        <taxon>Gunneridae</taxon>
        <taxon>Pentapetalae</taxon>
        <taxon>asterids</taxon>
        <taxon>lamiids</taxon>
        <taxon>Gentianales</taxon>
        <taxon>Apocynaceae</taxon>
        <taxon>Rauvolfioideae</taxon>
        <taxon>Vinceae</taxon>
        <taxon>Catharanthinae</taxon>
        <taxon>Catharanthus</taxon>
    </lineage>
</organism>
<protein>
    <submittedName>
        <fullName evidence="1">Uncharacterized protein</fullName>
    </submittedName>
</protein>
<name>A0ACC0ATJ7_CATRO</name>
<reference evidence="2" key="1">
    <citation type="journal article" date="2023" name="Nat. Plants">
        <title>Single-cell RNA sequencing provides a high-resolution roadmap for understanding the multicellular compartmentation of specialized metabolism.</title>
        <authorList>
            <person name="Sun S."/>
            <person name="Shen X."/>
            <person name="Li Y."/>
            <person name="Li Y."/>
            <person name="Wang S."/>
            <person name="Li R."/>
            <person name="Zhang H."/>
            <person name="Shen G."/>
            <person name="Guo B."/>
            <person name="Wei J."/>
            <person name="Xu J."/>
            <person name="St-Pierre B."/>
            <person name="Chen S."/>
            <person name="Sun C."/>
        </authorList>
    </citation>
    <scope>NUCLEOTIDE SEQUENCE [LARGE SCALE GENOMIC DNA]</scope>
</reference>
<proteinExistence type="predicted"/>
<dbReference type="Proteomes" id="UP001060085">
    <property type="component" value="Linkage Group LG05"/>
</dbReference>
<comment type="caution">
    <text evidence="1">The sequence shown here is derived from an EMBL/GenBank/DDBJ whole genome shotgun (WGS) entry which is preliminary data.</text>
</comment>
<evidence type="ECO:0000313" key="1">
    <source>
        <dbReference type="EMBL" id="KAI5664061.1"/>
    </source>
</evidence>
<accession>A0ACC0ATJ7</accession>